<keyword evidence="3 10" id="KW-0812">Transmembrane</keyword>
<dbReference type="PANTHER" id="PTHR13131">
    <property type="entry name" value="CYSTINOSIN"/>
    <property type="match status" value="1"/>
</dbReference>
<feature type="transmembrane region" description="Helical" evidence="10">
    <location>
        <begin position="93"/>
        <end position="113"/>
    </location>
</feature>
<evidence type="ECO:0000256" key="6">
    <source>
        <dbReference type="ARBA" id="ARBA00023136"/>
    </source>
</evidence>
<dbReference type="InterPro" id="IPR006603">
    <property type="entry name" value="PQ-loop_rpt"/>
</dbReference>
<dbReference type="SMART" id="SM00679">
    <property type="entry name" value="CTNS"/>
    <property type="match status" value="2"/>
</dbReference>
<dbReference type="AlphaFoldDB" id="A0AAW2RAT7"/>
<evidence type="ECO:0000256" key="7">
    <source>
        <dbReference type="ARBA" id="ARBA00023228"/>
    </source>
</evidence>
<reference evidence="11" key="1">
    <citation type="submission" date="2020-06" db="EMBL/GenBank/DDBJ databases">
        <authorList>
            <person name="Li T."/>
            <person name="Hu X."/>
            <person name="Zhang T."/>
            <person name="Song X."/>
            <person name="Zhang H."/>
            <person name="Dai N."/>
            <person name="Sheng W."/>
            <person name="Hou X."/>
            <person name="Wei L."/>
        </authorList>
    </citation>
    <scope>NUCLEOTIDE SEQUENCE</scope>
    <source>
        <strain evidence="11">G02</strain>
        <tissue evidence="11">Leaf</tissue>
    </source>
</reference>
<organism evidence="11">
    <name type="scientific">Sesamum radiatum</name>
    <name type="common">Black benniseed</name>
    <dbReference type="NCBI Taxonomy" id="300843"/>
    <lineage>
        <taxon>Eukaryota</taxon>
        <taxon>Viridiplantae</taxon>
        <taxon>Streptophyta</taxon>
        <taxon>Embryophyta</taxon>
        <taxon>Tracheophyta</taxon>
        <taxon>Spermatophyta</taxon>
        <taxon>Magnoliopsida</taxon>
        <taxon>eudicotyledons</taxon>
        <taxon>Gunneridae</taxon>
        <taxon>Pentapetalae</taxon>
        <taxon>asterids</taxon>
        <taxon>lamiids</taxon>
        <taxon>Lamiales</taxon>
        <taxon>Pedaliaceae</taxon>
        <taxon>Sesamum</taxon>
    </lineage>
</organism>
<keyword evidence="5 10" id="KW-1133">Transmembrane helix</keyword>
<protein>
    <recommendedName>
        <fullName evidence="8">Cystinosin homolog</fullName>
    </recommendedName>
</protein>
<keyword evidence="7" id="KW-0458">Lysosome</keyword>
<feature type="transmembrane region" description="Helical" evidence="10">
    <location>
        <begin position="171"/>
        <end position="189"/>
    </location>
</feature>
<feature type="transmembrane region" description="Helical" evidence="10">
    <location>
        <begin position="201"/>
        <end position="224"/>
    </location>
</feature>
<accession>A0AAW2RAT7</accession>
<reference evidence="11" key="2">
    <citation type="journal article" date="2024" name="Plant">
        <title>Genomic evolution and insights into agronomic trait innovations of Sesamum species.</title>
        <authorList>
            <person name="Miao H."/>
            <person name="Wang L."/>
            <person name="Qu L."/>
            <person name="Liu H."/>
            <person name="Sun Y."/>
            <person name="Le M."/>
            <person name="Wang Q."/>
            <person name="Wei S."/>
            <person name="Zheng Y."/>
            <person name="Lin W."/>
            <person name="Duan Y."/>
            <person name="Cao H."/>
            <person name="Xiong S."/>
            <person name="Wang X."/>
            <person name="Wei L."/>
            <person name="Li C."/>
            <person name="Ma Q."/>
            <person name="Ju M."/>
            <person name="Zhao R."/>
            <person name="Li G."/>
            <person name="Mu C."/>
            <person name="Tian Q."/>
            <person name="Mei H."/>
            <person name="Zhang T."/>
            <person name="Gao T."/>
            <person name="Zhang H."/>
        </authorList>
    </citation>
    <scope>NUCLEOTIDE SEQUENCE</scope>
    <source>
        <strain evidence="11">G02</strain>
    </source>
</reference>
<dbReference type="EMBL" id="JACGWJ010000013">
    <property type="protein sequence ID" value="KAL0377355.1"/>
    <property type="molecule type" value="Genomic_DNA"/>
</dbReference>
<feature type="transmembrane region" description="Helical" evidence="10">
    <location>
        <begin position="44"/>
        <end position="62"/>
    </location>
</feature>
<evidence type="ECO:0000256" key="5">
    <source>
        <dbReference type="ARBA" id="ARBA00022989"/>
    </source>
</evidence>
<evidence type="ECO:0000313" key="11">
    <source>
        <dbReference type="EMBL" id="KAL0377355.1"/>
    </source>
</evidence>
<feature type="region of interest" description="Disordered" evidence="9">
    <location>
        <begin position="268"/>
        <end position="296"/>
    </location>
</feature>
<keyword evidence="6 10" id="KW-0472">Membrane</keyword>
<feature type="transmembrane region" description="Helical" evidence="10">
    <location>
        <begin position="12"/>
        <end position="32"/>
    </location>
</feature>
<comment type="caution">
    <text evidence="11">The sequence shown here is derived from an EMBL/GenBank/DDBJ whole genome shotgun (WGS) entry which is preliminary data.</text>
</comment>
<dbReference type="FunFam" id="1.20.1280.290:FF:000018">
    <property type="entry name" value="Cystinosin homolog"/>
    <property type="match status" value="1"/>
</dbReference>
<dbReference type="Pfam" id="PF04193">
    <property type="entry name" value="PQ-loop"/>
    <property type="match status" value="2"/>
</dbReference>
<evidence type="ECO:0000256" key="3">
    <source>
        <dbReference type="ARBA" id="ARBA00022692"/>
    </source>
</evidence>
<comment type="subcellular location">
    <subcellularLocation>
        <location evidence="1">Lysosome membrane</location>
        <topology evidence="1">Multi-pass membrane protein</topology>
    </subcellularLocation>
</comment>
<feature type="transmembrane region" description="Helical" evidence="10">
    <location>
        <begin position="125"/>
        <end position="151"/>
    </location>
</feature>
<feature type="transmembrane region" description="Helical" evidence="10">
    <location>
        <begin position="244"/>
        <end position="263"/>
    </location>
</feature>
<proteinExistence type="predicted"/>
<keyword evidence="4" id="KW-0677">Repeat</keyword>
<gene>
    <name evidence="11" type="ORF">Sradi_3041000</name>
</gene>
<evidence type="ECO:0000256" key="4">
    <source>
        <dbReference type="ARBA" id="ARBA00022737"/>
    </source>
</evidence>
<dbReference type="GO" id="GO:0005765">
    <property type="term" value="C:lysosomal membrane"/>
    <property type="evidence" value="ECO:0007669"/>
    <property type="project" value="UniProtKB-SubCell"/>
</dbReference>
<evidence type="ECO:0000256" key="1">
    <source>
        <dbReference type="ARBA" id="ARBA00004155"/>
    </source>
</evidence>
<name>A0AAW2RAT7_SESRA</name>
<evidence type="ECO:0000256" key="9">
    <source>
        <dbReference type="SAM" id="MobiDB-lite"/>
    </source>
</evidence>
<dbReference type="PANTHER" id="PTHR13131:SF5">
    <property type="entry name" value="CYSTINOSIN"/>
    <property type="match status" value="1"/>
</dbReference>
<evidence type="ECO:0000256" key="10">
    <source>
        <dbReference type="SAM" id="Phobius"/>
    </source>
</evidence>
<evidence type="ECO:0000256" key="8">
    <source>
        <dbReference type="ARBA" id="ARBA00074957"/>
    </source>
</evidence>
<keyword evidence="2" id="KW-0813">Transport</keyword>
<dbReference type="GO" id="GO:0015184">
    <property type="term" value="F:L-cystine transmembrane transporter activity"/>
    <property type="evidence" value="ECO:0007669"/>
    <property type="project" value="TreeGrafter"/>
</dbReference>
<dbReference type="InterPro" id="IPR005282">
    <property type="entry name" value="LC_transporter"/>
</dbReference>
<sequence length="296" mass="33507">MASWNSVELEVLFYVLGWISFCSWAICFYPQLILNFRRKSVQGLNFDFVVLNLTKHTSYLIYNASLFFSSTVQRQYRQKYGFNQMIPVAVNDVAFSVHAVLMTALTLFQIVIYDVSHCLACASALCGLITLIFACFVFEIMLLLICVYSGGTRNSRNCNSKKLGLGPSLRTLGIGCTLQIVMTTIKYMPQAVFNFQRKSTSGFSMGYVSFDFLGSATSFCQMMVQSIDQRSWVNFYGNIGKTLLSLVSIFFDILFMVQHFVLYPSKKKTDVSPSDDAVSKEPMLKPSYDQHQNDVC</sequence>
<dbReference type="Gene3D" id="1.20.1280.290">
    <property type="match status" value="2"/>
</dbReference>
<evidence type="ECO:0000256" key="2">
    <source>
        <dbReference type="ARBA" id="ARBA00022448"/>
    </source>
</evidence>